<accession>A0A4V5ZXF6</accession>
<name>A0A4V5ZXF6_STECR</name>
<sequence>MPGATAVVTTGFTNGSFDREYFCCRESCDTVYSVNIQKRLKEQHTCIINEPGFKEALNLSAVIVWILSRVGQSNVSKEASNPSQKTMRKELYRIWNAYAHGVLGCKTVSCRFMSGESKSQHLFENISSTYVRKVIQITSTLILPITRAEFSKF</sequence>
<evidence type="ECO:0000313" key="2">
    <source>
        <dbReference type="Proteomes" id="UP000298663"/>
    </source>
</evidence>
<dbReference type="AlphaFoldDB" id="A0A4V5ZXF6"/>
<organism evidence="1 2">
    <name type="scientific">Steinernema carpocapsae</name>
    <name type="common">Entomopathogenic nematode</name>
    <dbReference type="NCBI Taxonomy" id="34508"/>
    <lineage>
        <taxon>Eukaryota</taxon>
        <taxon>Metazoa</taxon>
        <taxon>Ecdysozoa</taxon>
        <taxon>Nematoda</taxon>
        <taxon>Chromadorea</taxon>
        <taxon>Rhabditida</taxon>
        <taxon>Tylenchina</taxon>
        <taxon>Panagrolaimomorpha</taxon>
        <taxon>Strongyloidoidea</taxon>
        <taxon>Steinernematidae</taxon>
        <taxon>Steinernema</taxon>
    </lineage>
</organism>
<dbReference type="Proteomes" id="UP000298663">
    <property type="component" value="Unassembled WGS sequence"/>
</dbReference>
<reference evidence="1 2" key="1">
    <citation type="journal article" date="2015" name="Genome Biol.">
        <title>Comparative genomics of Steinernema reveals deeply conserved gene regulatory networks.</title>
        <authorList>
            <person name="Dillman A.R."/>
            <person name="Macchietto M."/>
            <person name="Porter C.F."/>
            <person name="Rogers A."/>
            <person name="Williams B."/>
            <person name="Antoshechkin I."/>
            <person name="Lee M.M."/>
            <person name="Goodwin Z."/>
            <person name="Lu X."/>
            <person name="Lewis E.E."/>
            <person name="Goodrich-Blair H."/>
            <person name="Stock S.P."/>
            <person name="Adams B.J."/>
            <person name="Sternberg P.W."/>
            <person name="Mortazavi A."/>
        </authorList>
    </citation>
    <scope>NUCLEOTIDE SEQUENCE [LARGE SCALE GENOMIC DNA]</scope>
    <source>
        <strain evidence="1 2">ALL</strain>
    </source>
</reference>
<proteinExistence type="predicted"/>
<keyword evidence="2" id="KW-1185">Reference proteome</keyword>
<comment type="caution">
    <text evidence="1">The sequence shown here is derived from an EMBL/GenBank/DDBJ whole genome shotgun (WGS) entry which is preliminary data.</text>
</comment>
<gene>
    <name evidence="1" type="ORF">L596_029208</name>
</gene>
<protein>
    <submittedName>
        <fullName evidence="1">Uncharacterized protein</fullName>
    </submittedName>
</protein>
<reference evidence="1 2" key="2">
    <citation type="journal article" date="2019" name="G3 (Bethesda)">
        <title>Hybrid Assembly of the Genome of the Entomopathogenic Nematode Steinernema carpocapsae Identifies the X-Chromosome.</title>
        <authorList>
            <person name="Serra L."/>
            <person name="Macchietto M."/>
            <person name="Macias-Munoz A."/>
            <person name="McGill C.J."/>
            <person name="Rodriguez I.M."/>
            <person name="Rodriguez B."/>
            <person name="Murad R."/>
            <person name="Mortazavi A."/>
        </authorList>
    </citation>
    <scope>NUCLEOTIDE SEQUENCE [LARGE SCALE GENOMIC DNA]</scope>
    <source>
        <strain evidence="1 2">ALL</strain>
    </source>
</reference>
<evidence type="ECO:0000313" key="1">
    <source>
        <dbReference type="EMBL" id="TKR59555.1"/>
    </source>
</evidence>
<dbReference type="EMBL" id="AZBU02000012">
    <property type="protein sequence ID" value="TKR59555.1"/>
    <property type="molecule type" value="Genomic_DNA"/>
</dbReference>